<keyword evidence="1" id="KW-0812">Transmembrane</keyword>
<dbReference type="AlphaFoldDB" id="A0A9P1IZC0"/>
<name>A0A9P1IZC0_9PELO</name>
<keyword evidence="1" id="KW-0472">Membrane</keyword>
<sequence>MPDYTAVNVDDLNVNVTTPPPYNDPGNSVAKKKMSRIQKQSIASSKACEHCGAPPQFQRGNSQGPVVVWPAVRPTNHIHQDSRQFIGYVLVIAIVIFLLFAAFILFVVVRSCASFTSSLFNPKMSKMPGCRFVVQPVIDYEIQPMITIEKKSDALSDFFGAPETSEVANKQTSTRITLTDDALTDGVYVNAHDHAKIYAKLHKNTGCEIFAFLFVLFVLALLVVALKQSFEF</sequence>
<feature type="transmembrane region" description="Helical" evidence="1">
    <location>
        <begin position="85"/>
        <end position="109"/>
    </location>
</feature>
<organism evidence="2 3">
    <name type="scientific">Caenorhabditis angaria</name>
    <dbReference type="NCBI Taxonomy" id="860376"/>
    <lineage>
        <taxon>Eukaryota</taxon>
        <taxon>Metazoa</taxon>
        <taxon>Ecdysozoa</taxon>
        <taxon>Nematoda</taxon>
        <taxon>Chromadorea</taxon>
        <taxon>Rhabditida</taxon>
        <taxon>Rhabditina</taxon>
        <taxon>Rhabditomorpha</taxon>
        <taxon>Rhabditoidea</taxon>
        <taxon>Rhabditidae</taxon>
        <taxon>Peloderinae</taxon>
        <taxon>Caenorhabditis</taxon>
    </lineage>
</organism>
<evidence type="ECO:0000313" key="3">
    <source>
        <dbReference type="Proteomes" id="UP001152747"/>
    </source>
</evidence>
<dbReference type="Proteomes" id="UP001152747">
    <property type="component" value="Unassembled WGS sequence"/>
</dbReference>
<reference evidence="2" key="1">
    <citation type="submission" date="2022-11" db="EMBL/GenBank/DDBJ databases">
        <authorList>
            <person name="Kikuchi T."/>
        </authorList>
    </citation>
    <scope>NUCLEOTIDE SEQUENCE</scope>
    <source>
        <strain evidence="2">PS1010</strain>
    </source>
</reference>
<evidence type="ECO:0000313" key="2">
    <source>
        <dbReference type="EMBL" id="CAI5455166.1"/>
    </source>
</evidence>
<protein>
    <submittedName>
        <fullName evidence="2">Uncharacterized protein</fullName>
    </submittedName>
</protein>
<evidence type="ECO:0000256" key="1">
    <source>
        <dbReference type="SAM" id="Phobius"/>
    </source>
</evidence>
<gene>
    <name evidence="2" type="ORF">CAMP_LOCUS17803</name>
</gene>
<accession>A0A9P1IZC0</accession>
<keyword evidence="3" id="KW-1185">Reference proteome</keyword>
<feature type="transmembrane region" description="Helical" evidence="1">
    <location>
        <begin position="209"/>
        <end position="226"/>
    </location>
</feature>
<proteinExistence type="predicted"/>
<keyword evidence="1" id="KW-1133">Transmembrane helix</keyword>
<comment type="caution">
    <text evidence="2">The sequence shown here is derived from an EMBL/GenBank/DDBJ whole genome shotgun (WGS) entry which is preliminary data.</text>
</comment>
<dbReference type="EMBL" id="CANHGI010000006">
    <property type="protein sequence ID" value="CAI5455166.1"/>
    <property type="molecule type" value="Genomic_DNA"/>
</dbReference>